<keyword evidence="2" id="KW-1185">Reference proteome</keyword>
<protein>
    <submittedName>
        <fullName evidence="1">Uncharacterized protein</fullName>
    </submittedName>
</protein>
<dbReference type="EMBL" id="OM513679">
    <property type="protein sequence ID" value="UNA01087.1"/>
    <property type="molecule type" value="Genomic_DNA"/>
</dbReference>
<dbReference type="Proteomes" id="UP000829068">
    <property type="component" value="Segment"/>
</dbReference>
<accession>A0AAE9FI52</accession>
<proteinExistence type="predicted"/>
<name>A0AAE9FI52_9CAUD</name>
<reference evidence="1 2" key="1">
    <citation type="journal article" date="2022" name="Arch. Virol.">
        <title>Two novel Erwinia amylovora bacteriophages, Loshitsa2 and Micant, isolated in Belarus.</title>
        <authorList>
            <person name="Besarab N.V."/>
            <person name="Letarov A.V."/>
            <person name="Kulikov E.E."/>
            <person name="Babenko V.V."/>
            <person name="Belalov I.S."/>
            <person name="Lagonenko A.L."/>
            <person name="Golomidova A.K."/>
            <person name="Evtushenkov A.N."/>
        </authorList>
    </citation>
    <scope>NUCLEOTIDE SEQUENCE [LARGE SCALE GENOMIC DNA]</scope>
</reference>
<organism evidence="1 2">
    <name type="scientific">Erwinia phage Micant</name>
    <dbReference type="NCBI Taxonomy" id="2923255"/>
    <lineage>
        <taxon>Viruses</taxon>
        <taxon>Duplodnaviria</taxon>
        <taxon>Heunggongvirae</taxon>
        <taxon>Uroviricota</taxon>
        <taxon>Caudoviricetes</taxon>
        <taxon>Autographivirales</taxon>
        <taxon>Autoscriptoviridae</taxon>
        <taxon>Slopekvirinae</taxon>
        <taxon>Micantvirus</taxon>
        <taxon>Micantvirus micant</taxon>
    </lineage>
</organism>
<gene>
    <name evidence="1" type="ORF">Micant_00010</name>
</gene>
<evidence type="ECO:0000313" key="2">
    <source>
        <dbReference type="Proteomes" id="UP000829068"/>
    </source>
</evidence>
<evidence type="ECO:0000313" key="1">
    <source>
        <dbReference type="EMBL" id="UNA01087.1"/>
    </source>
</evidence>
<sequence length="79" mass="8812">MQRAIKSIRVAYVSNTGEELTFERAVSKAYPRIRTRLCGGAGGMFRIYLDKEDGGLTTIMIKQDSITKVTTIQAAQEKK</sequence>